<evidence type="ECO:0000256" key="1">
    <source>
        <dbReference type="ARBA" id="ARBA00004370"/>
    </source>
</evidence>
<evidence type="ECO:0000256" key="4">
    <source>
        <dbReference type="SAM" id="Phobius"/>
    </source>
</evidence>
<feature type="region of interest" description="Disordered" evidence="3">
    <location>
        <begin position="1"/>
        <end position="26"/>
    </location>
</feature>
<protein>
    <recommendedName>
        <fullName evidence="7">Mce-associated membrane protein</fullName>
    </recommendedName>
</protein>
<name>A0ABN3N4H2_9ACTN</name>
<keyword evidence="4" id="KW-1133">Transmembrane helix</keyword>
<keyword evidence="2 4" id="KW-0472">Membrane</keyword>
<evidence type="ECO:0000313" key="5">
    <source>
        <dbReference type="EMBL" id="GAA2514300.1"/>
    </source>
</evidence>
<evidence type="ECO:0000256" key="3">
    <source>
        <dbReference type="SAM" id="MobiDB-lite"/>
    </source>
</evidence>
<comment type="subcellular location">
    <subcellularLocation>
        <location evidence="1">Membrane</location>
    </subcellularLocation>
</comment>
<keyword evidence="4" id="KW-0812">Transmembrane</keyword>
<keyword evidence="6" id="KW-1185">Reference proteome</keyword>
<evidence type="ECO:0000313" key="6">
    <source>
        <dbReference type="Proteomes" id="UP001499942"/>
    </source>
</evidence>
<dbReference type="PANTHER" id="PTHR37042:SF4">
    <property type="entry name" value="OUTER MEMBRANE PROTEIN RV1973"/>
    <property type="match status" value="1"/>
</dbReference>
<accession>A0ABN3N4H2</accession>
<dbReference type="PANTHER" id="PTHR37042">
    <property type="entry name" value="OUTER MEMBRANE PROTEIN RV1973"/>
    <property type="match status" value="1"/>
</dbReference>
<proteinExistence type="predicted"/>
<comment type="caution">
    <text evidence="5">The sequence shown here is derived from an EMBL/GenBank/DDBJ whole genome shotgun (WGS) entry which is preliminary data.</text>
</comment>
<dbReference type="EMBL" id="BAAASR010000038">
    <property type="protein sequence ID" value="GAA2514300.1"/>
    <property type="molecule type" value="Genomic_DNA"/>
</dbReference>
<gene>
    <name evidence="5" type="ORF">GCM10010393_54310</name>
</gene>
<sequence length="191" mass="20326">MRSPIPAPRSSTENGPAPAPPARHRPARRRTAVVLVLVLALLGCGAGLLLRAQQLTGAPALRNRALTDAEATSRVAGEVGGALARVFSYGPGDTATTRQAARRLLAGKAARQYEALFGQVEQRAAQQRLTLTTHVVRAGVTRLDDRGAHLLVFLDQVAQRAGKPATTVAAQLSVTAEPHDGRWRIVDIRSR</sequence>
<evidence type="ECO:0000256" key="2">
    <source>
        <dbReference type="ARBA" id="ARBA00023136"/>
    </source>
</evidence>
<evidence type="ECO:0008006" key="7">
    <source>
        <dbReference type="Google" id="ProtNLM"/>
    </source>
</evidence>
<dbReference type="Proteomes" id="UP001499942">
    <property type="component" value="Unassembled WGS sequence"/>
</dbReference>
<reference evidence="5 6" key="1">
    <citation type="journal article" date="2019" name="Int. J. Syst. Evol. Microbiol.">
        <title>The Global Catalogue of Microorganisms (GCM) 10K type strain sequencing project: providing services to taxonomists for standard genome sequencing and annotation.</title>
        <authorList>
            <consortium name="The Broad Institute Genomics Platform"/>
            <consortium name="The Broad Institute Genome Sequencing Center for Infectious Disease"/>
            <person name="Wu L."/>
            <person name="Ma J."/>
        </authorList>
    </citation>
    <scope>NUCLEOTIDE SEQUENCE [LARGE SCALE GENOMIC DNA]</scope>
    <source>
        <strain evidence="5 6">JCM 5062</strain>
    </source>
</reference>
<feature type="transmembrane region" description="Helical" evidence="4">
    <location>
        <begin position="32"/>
        <end position="50"/>
    </location>
</feature>
<dbReference type="RefSeq" id="WP_344366052.1">
    <property type="nucleotide sequence ID" value="NZ_BAAASR010000038.1"/>
</dbReference>
<organism evidence="5 6">
    <name type="scientific">Streptomyces gobitricini</name>
    <dbReference type="NCBI Taxonomy" id="68211"/>
    <lineage>
        <taxon>Bacteria</taxon>
        <taxon>Bacillati</taxon>
        <taxon>Actinomycetota</taxon>
        <taxon>Actinomycetes</taxon>
        <taxon>Kitasatosporales</taxon>
        <taxon>Streptomycetaceae</taxon>
        <taxon>Streptomyces</taxon>
    </lineage>
</organism>